<reference evidence="1 2" key="1">
    <citation type="submission" date="2017-01" db="EMBL/GenBank/DDBJ databases">
        <authorList>
            <consortium name="Urmite Genomes"/>
        </authorList>
    </citation>
    <scope>NUCLEOTIDE SEQUENCE [LARGE SCALE GENOMIC DNA]</scope>
    <source>
        <strain evidence="1 2">AB215</strain>
    </source>
</reference>
<evidence type="ECO:0000313" key="1">
    <source>
        <dbReference type="EMBL" id="SPM43093.1"/>
    </source>
</evidence>
<evidence type="ECO:0000313" key="2">
    <source>
        <dbReference type="Proteomes" id="UP000240424"/>
    </source>
</evidence>
<keyword evidence="2" id="KW-1185">Reference proteome</keyword>
<organism evidence="1 2">
    <name type="scientific">Mycobacterium numidiamassiliense</name>
    <dbReference type="NCBI Taxonomy" id="1841861"/>
    <lineage>
        <taxon>Bacteria</taxon>
        <taxon>Bacillati</taxon>
        <taxon>Actinomycetota</taxon>
        <taxon>Actinomycetes</taxon>
        <taxon>Mycobacteriales</taxon>
        <taxon>Mycobacteriaceae</taxon>
        <taxon>Mycobacterium</taxon>
    </lineage>
</organism>
<dbReference type="STRING" id="1841861.GCA_900157365_03635"/>
<dbReference type="EMBL" id="FUEZ01000004">
    <property type="protein sequence ID" value="SPM43093.1"/>
    <property type="molecule type" value="Genomic_DNA"/>
</dbReference>
<protein>
    <submittedName>
        <fullName evidence="1">Mycobacterium numidiamassiliense ORFan</fullName>
    </submittedName>
</protein>
<proteinExistence type="predicted"/>
<dbReference type="AlphaFoldDB" id="A0A2U3PH89"/>
<gene>
    <name evidence="1" type="ORF">MNAB215_5315</name>
</gene>
<dbReference type="Proteomes" id="UP000240424">
    <property type="component" value="Unassembled WGS sequence"/>
</dbReference>
<name>A0A2U3PH89_9MYCO</name>
<accession>A0A2U3PH89</accession>
<sequence length="74" mass="8626">MFAPEPQRKTFVGRLRSCVPAVDRLDGLWLWWRFVGRPSSPRRETPGKHPVAVDIDKCYGAETVRLFRRSSRRA</sequence>